<keyword evidence="1" id="KW-1133">Transmembrane helix</keyword>
<keyword evidence="1" id="KW-0472">Membrane</keyword>
<evidence type="ECO:0000313" key="2">
    <source>
        <dbReference type="EMBL" id="HEN14986.1"/>
    </source>
</evidence>
<protein>
    <submittedName>
        <fullName evidence="2">Uncharacterized protein</fullName>
    </submittedName>
</protein>
<proteinExistence type="predicted"/>
<organism evidence="2">
    <name type="scientific">Schlesneria paludicola</name>
    <dbReference type="NCBI Taxonomy" id="360056"/>
    <lineage>
        <taxon>Bacteria</taxon>
        <taxon>Pseudomonadati</taxon>
        <taxon>Planctomycetota</taxon>
        <taxon>Planctomycetia</taxon>
        <taxon>Planctomycetales</taxon>
        <taxon>Planctomycetaceae</taxon>
        <taxon>Schlesneria</taxon>
    </lineage>
</organism>
<gene>
    <name evidence="2" type="ORF">ENQ76_05885</name>
</gene>
<evidence type="ECO:0000256" key="1">
    <source>
        <dbReference type="SAM" id="Phobius"/>
    </source>
</evidence>
<dbReference type="EMBL" id="DSOK01000172">
    <property type="protein sequence ID" value="HEN14986.1"/>
    <property type="molecule type" value="Genomic_DNA"/>
</dbReference>
<comment type="caution">
    <text evidence="2">The sequence shown here is derived from an EMBL/GenBank/DDBJ whole genome shotgun (WGS) entry which is preliminary data.</text>
</comment>
<name>A0A7C2JXK5_9PLAN</name>
<sequence length="106" mass="11795">MMKPHRTHWLTWLFSAIVLIPTILGFSNKFLDLVLVIQGDSEGAFAATPIVNYLLATAGFFCLLLWTATQGAFHDLDEPSRVMFENEQRLDGQLTPSAALVSRTAK</sequence>
<reference evidence="2" key="1">
    <citation type="journal article" date="2020" name="mSystems">
        <title>Genome- and Community-Level Interaction Insights into Carbon Utilization and Element Cycling Functions of Hydrothermarchaeota in Hydrothermal Sediment.</title>
        <authorList>
            <person name="Zhou Z."/>
            <person name="Liu Y."/>
            <person name="Xu W."/>
            <person name="Pan J."/>
            <person name="Luo Z.H."/>
            <person name="Li M."/>
        </authorList>
    </citation>
    <scope>NUCLEOTIDE SEQUENCE [LARGE SCALE GENOMIC DNA]</scope>
    <source>
        <strain evidence="2">SpSt-339</strain>
    </source>
</reference>
<keyword evidence="1" id="KW-0812">Transmembrane</keyword>
<feature type="transmembrane region" description="Helical" evidence="1">
    <location>
        <begin position="44"/>
        <end position="66"/>
    </location>
</feature>
<dbReference type="AlphaFoldDB" id="A0A7C2JXK5"/>
<accession>A0A7C2JXK5</accession>